<evidence type="ECO:0000256" key="1">
    <source>
        <dbReference type="SAM" id="MobiDB-lite"/>
    </source>
</evidence>
<reference evidence="2" key="1">
    <citation type="journal article" date="2020" name="Cell">
        <title>Large-Scale Comparative Analyses of Tick Genomes Elucidate Their Genetic Diversity and Vector Capacities.</title>
        <authorList>
            <consortium name="Tick Genome and Microbiome Consortium (TIGMIC)"/>
            <person name="Jia N."/>
            <person name="Wang J."/>
            <person name="Shi W."/>
            <person name="Du L."/>
            <person name="Sun Y."/>
            <person name="Zhan W."/>
            <person name="Jiang J.F."/>
            <person name="Wang Q."/>
            <person name="Zhang B."/>
            <person name="Ji P."/>
            <person name="Bell-Sakyi L."/>
            <person name="Cui X.M."/>
            <person name="Yuan T.T."/>
            <person name="Jiang B.G."/>
            <person name="Yang W.F."/>
            <person name="Lam T.T."/>
            <person name="Chang Q.C."/>
            <person name="Ding S.J."/>
            <person name="Wang X.J."/>
            <person name="Zhu J.G."/>
            <person name="Ruan X.D."/>
            <person name="Zhao L."/>
            <person name="Wei J.T."/>
            <person name="Ye R.Z."/>
            <person name="Que T.C."/>
            <person name="Du C.H."/>
            <person name="Zhou Y.H."/>
            <person name="Cheng J.X."/>
            <person name="Dai P.F."/>
            <person name="Guo W.B."/>
            <person name="Han X.H."/>
            <person name="Huang E.J."/>
            <person name="Li L.F."/>
            <person name="Wei W."/>
            <person name="Gao Y.C."/>
            <person name="Liu J.Z."/>
            <person name="Shao H.Z."/>
            <person name="Wang X."/>
            <person name="Wang C.C."/>
            <person name="Yang T.C."/>
            <person name="Huo Q.B."/>
            <person name="Li W."/>
            <person name="Chen H.Y."/>
            <person name="Chen S.E."/>
            <person name="Zhou L.G."/>
            <person name="Ni X.B."/>
            <person name="Tian J.H."/>
            <person name="Sheng Y."/>
            <person name="Liu T."/>
            <person name="Pan Y.S."/>
            <person name="Xia L.Y."/>
            <person name="Li J."/>
            <person name="Zhao F."/>
            <person name="Cao W.C."/>
        </authorList>
    </citation>
    <scope>NUCLEOTIDE SEQUENCE</scope>
    <source>
        <strain evidence="2">Rmic-2018</strain>
    </source>
</reference>
<dbReference type="AlphaFoldDB" id="A0A9J6EPD4"/>
<feature type="region of interest" description="Disordered" evidence="1">
    <location>
        <begin position="16"/>
        <end position="41"/>
    </location>
</feature>
<gene>
    <name evidence="2" type="ORF">HPB51_014329</name>
</gene>
<organism evidence="2 3">
    <name type="scientific">Rhipicephalus microplus</name>
    <name type="common">Cattle tick</name>
    <name type="synonym">Boophilus microplus</name>
    <dbReference type="NCBI Taxonomy" id="6941"/>
    <lineage>
        <taxon>Eukaryota</taxon>
        <taxon>Metazoa</taxon>
        <taxon>Ecdysozoa</taxon>
        <taxon>Arthropoda</taxon>
        <taxon>Chelicerata</taxon>
        <taxon>Arachnida</taxon>
        <taxon>Acari</taxon>
        <taxon>Parasitiformes</taxon>
        <taxon>Ixodida</taxon>
        <taxon>Ixodoidea</taxon>
        <taxon>Ixodidae</taxon>
        <taxon>Rhipicephalinae</taxon>
        <taxon>Rhipicephalus</taxon>
        <taxon>Boophilus</taxon>
    </lineage>
</organism>
<evidence type="ECO:0000313" key="3">
    <source>
        <dbReference type="Proteomes" id="UP000821866"/>
    </source>
</evidence>
<accession>A0A9J6EPD4</accession>
<keyword evidence="3" id="KW-1185">Reference proteome</keyword>
<protein>
    <submittedName>
        <fullName evidence="2">Uncharacterized protein</fullName>
    </submittedName>
</protein>
<dbReference type="EMBL" id="JABSTU010000003">
    <property type="protein sequence ID" value="KAH8035972.1"/>
    <property type="molecule type" value="Genomic_DNA"/>
</dbReference>
<dbReference type="VEuPathDB" id="VectorBase:LOC119185562"/>
<dbReference type="Proteomes" id="UP000821866">
    <property type="component" value="Chromosome 11"/>
</dbReference>
<comment type="caution">
    <text evidence="2">The sequence shown here is derived from an EMBL/GenBank/DDBJ whole genome shotgun (WGS) entry which is preliminary data.</text>
</comment>
<name>A0A9J6EPD4_RHIMP</name>
<sequence>MLPTCIRECRRRAVNTDETRDKEDERMNSASPSAPRKNRHLRDTDYCDGRLCNATCMKEAEHSHDRGVYGKCDAEGACHCYHKEMCAADACKNMCEVKHGSEENLRHECANDVCTCTWTKRCDPAACETACQKVYVGKPHTQSRCEKTLCRCSWHGVTATIAGGHPLISQATDARYASRPEQTIRTVESNSFSFEKELEAPAAAEAVQKPAHV</sequence>
<reference evidence="2" key="2">
    <citation type="submission" date="2021-09" db="EMBL/GenBank/DDBJ databases">
        <authorList>
            <person name="Jia N."/>
            <person name="Wang J."/>
            <person name="Shi W."/>
            <person name="Du L."/>
            <person name="Sun Y."/>
            <person name="Zhan W."/>
            <person name="Jiang J."/>
            <person name="Wang Q."/>
            <person name="Zhang B."/>
            <person name="Ji P."/>
            <person name="Sakyi L.B."/>
            <person name="Cui X."/>
            <person name="Yuan T."/>
            <person name="Jiang B."/>
            <person name="Yang W."/>
            <person name="Lam T.T.-Y."/>
            <person name="Chang Q."/>
            <person name="Ding S."/>
            <person name="Wang X."/>
            <person name="Zhu J."/>
            <person name="Ruan X."/>
            <person name="Zhao L."/>
            <person name="Wei J."/>
            <person name="Que T."/>
            <person name="Du C."/>
            <person name="Cheng J."/>
            <person name="Dai P."/>
            <person name="Han X."/>
            <person name="Huang E."/>
            <person name="Gao Y."/>
            <person name="Liu J."/>
            <person name="Shao H."/>
            <person name="Ye R."/>
            <person name="Li L."/>
            <person name="Wei W."/>
            <person name="Wang X."/>
            <person name="Wang C."/>
            <person name="Huo Q."/>
            <person name="Li W."/>
            <person name="Guo W."/>
            <person name="Chen H."/>
            <person name="Chen S."/>
            <person name="Zhou L."/>
            <person name="Zhou L."/>
            <person name="Ni X."/>
            <person name="Tian J."/>
            <person name="Zhou Y."/>
            <person name="Sheng Y."/>
            <person name="Liu T."/>
            <person name="Pan Y."/>
            <person name="Xia L."/>
            <person name="Li J."/>
            <person name="Zhao F."/>
            <person name="Cao W."/>
        </authorList>
    </citation>
    <scope>NUCLEOTIDE SEQUENCE</scope>
    <source>
        <strain evidence="2">Rmic-2018</strain>
        <tissue evidence="2">Larvae</tissue>
    </source>
</reference>
<proteinExistence type="predicted"/>
<evidence type="ECO:0000313" key="2">
    <source>
        <dbReference type="EMBL" id="KAH8035972.1"/>
    </source>
</evidence>
<feature type="compositionally biased region" description="Basic and acidic residues" evidence="1">
    <location>
        <begin position="16"/>
        <end position="27"/>
    </location>
</feature>